<dbReference type="EMBL" id="LSDN01000007">
    <property type="protein sequence ID" value="KXB81571.1"/>
    <property type="molecule type" value="Genomic_DNA"/>
</dbReference>
<name>A0AB34X190_9ACTO</name>
<gene>
    <name evidence="1" type="ORF">HMPREF1862_00467</name>
</gene>
<evidence type="ECO:0000313" key="2">
    <source>
        <dbReference type="Proteomes" id="UP000070572"/>
    </source>
</evidence>
<comment type="caution">
    <text evidence="1">The sequence shown here is derived from an EMBL/GenBank/DDBJ whole genome shotgun (WGS) entry which is preliminary data.</text>
</comment>
<reference evidence="1 2" key="1">
    <citation type="submission" date="2016-01" db="EMBL/GenBank/DDBJ databases">
        <authorList>
            <person name="Mitreva M."/>
            <person name="Pepin K.H."/>
            <person name="Mihindukulasuriya K.A."/>
            <person name="Fulton R."/>
            <person name="Fronick C."/>
            <person name="O'Laughlin M."/>
            <person name="Miner T."/>
            <person name="Herter B."/>
            <person name="Rosa B.A."/>
            <person name="Cordes M."/>
            <person name="Tomlinson C."/>
            <person name="Wollam A."/>
            <person name="Palsikar V.B."/>
            <person name="Mardis E.R."/>
            <person name="Wilson R.K."/>
        </authorList>
    </citation>
    <scope>NUCLEOTIDE SEQUENCE [LARGE SCALE GENOMIC DNA]</scope>
    <source>
        <strain evidence="1 2">DNF00696</strain>
    </source>
</reference>
<dbReference type="Gene3D" id="3.40.50.300">
    <property type="entry name" value="P-loop containing nucleotide triphosphate hydrolases"/>
    <property type="match status" value="1"/>
</dbReference>
<organism evidence="1 2">
    <name type="scientific">Varibaculum cambriense</name>
    <dbReference type="NCBI Taxonomy" id="184870"/>
    <lineage>
        <taxon>Bacteria</taxon>
        <taxon>Bacillati</taxon>
        <taxon>Actinomycetota</taxon>
        <taxon>Actinomycetes</taxon>
        <taxon>Actinomycetales</taxon>
        <taxon>Actinomycetaceae</taxon>
        <taxon>Varibaculum</taxon>
    </lineage>
</organism>
<sequence>MADETLDRARVKAPPGYKDEVPAHRKALLKMVETTYGPGWHIESVEKKTDGTFVNISRLRSTTEVSAVGASTLIARLSAGTKPSEGEAVAARLEERNPGYRLTDFDFALGRATLKKMDDKTYSARRSIAAALSVKPWEVQVSKRKGGFDIVLPTSYTSAKHYDKLLEVVEGDIGQVGWEVNVDPKTLKGTILKADPPSFPPMYPLPFEKEQDADNVLFGIQPVRPGRSIEPLFVNWNSAHGCMVAGLPGGGKSVVINALIAGHLLGGGELVIIDDKNKAVDFDWCKPYVRDHGWGADSLWQSVVALALVREEGQKRADYLKEQGVKNWLDLPKDKRFAPLLVVVDEGEAMLSAGKKPVGLDRDHPLLVEWQDEAASKAYVGSHINHIIQELRFVGIRMILSSQVTNAATGIAPSLKNKFGHRMLLGASPSPNALSQAFSDPSAIPEMPENIVRDDKASKGAGFCYLEGQGAFLFKGAFASTGDISALLEEMGVRKTHSPTPTKEQMIKYGDGQAVDLPDKEEIKNASRTQGFDQGLPDDFDGDLKGAARASHQLALEAAMKNF</sequence>
<evidence type="ECO:0000313" key="1">
    <source>
        <dbReference type="EMBL" id="KXB81571.1"/>
    </source>
</evidence>
<proteinExistence type="predicted"/>
<dbReference type="Proteomes" id="UP000070572">
    <property type="component" value="Unassembled WGS sequence"/>
</dbReference>
<accession>A0AB34X190</accession>
<protein>
    <recommendedName>
        <fullName evidence="3">FtsK domain-containing protein</fullName>
    </recommendedName>
</protein>
<dbReference type="InterPro" id="IPR027417">
    <property type="entry name" value="P-loop_NTPase"/>
</dbReference>
<dbReference type="AlphaFoldDB" id="A0AB34X190"/>
<dbReference type="SUPFAM" id="SSF52540">
    <property type="entry name" value="P-loop containing nucleoside triphosphate hydrolases"/>
    <property type="match status" value="1"/>
</dbReference>
<dbReference type="RefSeq" id="WP_060920152.1">
    <property type="nucleotide sequence ID" value="NZ_KQ960679.1"/>
</dbReference>
<evidence type="ECO:0008006" key="3">
    <source>
        <dbReference type="Google" id="ProtNLM"/>
    </source>
</evidence>